<organism evidence="2 3">
    <name type="scientific">Rhodanobacter lindaniclasticus</name>
    <dbReference type="NCBI Taxonomy" id="75310"/>
    <lineage>
        <taxon>Bacteria</taxon>
        <taxon>Pseudomonadati</taxon>
        <taxon>Pseudomonadota</taxon>
        <taxon>Gammaproteobacteria</taxon>
        <taxon>Lysobacterales</taxon>
        <taxon>Rhodanobacteraceae</taxon>
        <taxon>Rhodanobacter</taxon>
    </lineage>
</organism>
<evidence type="ECO:0000313" key="3">
    <source>
        <dbReference type="Proteomes" id="UP000306317"/>
    </source>
</evidence>
<reference evidence="2 3" key="1">
    <citation type="submission" date="2017-02" db="EMBL/GenBank/DDBJ databases">
        <title>Whole genome sequencing of Rhodanobacter lindaniclasticus DSM 17932.</title>
        <authorList>
            <person name="Kumar S."/>
            <person name="Patil P."/>
            <person name="Patil P.B."/>
        </authorList>
    </citation>
    <scope>NUCLEOTIDE SEQUENCE [LARGE SCALE GENOMIC DNA]</scope>
    <source>
        <strain evidence="2 3">DSM 17932</strain>
    </source>
</reference>
<dbReference type="EMBL" id="MWIO01000022">
    <property type="protein sequence ID" value="THD07797.1"/>
    <property type="molecule type" value="Genomic_DNA"/>
</dbReference>
<dbReference type="Proteomes" id="UP000306317">
    <property type="component" value="Unassembled WGS sequence"/>
</dbReference>
<protein>
    <submittedName>
        <fullName evidence="2">Uncharacterized protein</fullName>
    </submittedName>
</protein>
<feature type="repeat" description="TPR" evidence="1">
    <location>
        <begin position="135"/>
        <end position="168"/>
    </location>
</feature>
<dbReference type="Gene3D" id="1.25.40.10">
    <property type="entry name" value="Tetratricopeptide repeat domain"/>
    <property type="match status" value="2"/>
</dbReference>
<dbReference type="PROSITE" id="PS50005">
    <property type="entry name" value="TPR"/>
    <property type="match status" value="2"/>
</dbReference>
<dbReference type="SMART" id="SM00028">
    <property type="entry name" value="TPR"/>
    <property type="match status" value="5"/>
</dbReference>
<comment type="caution">
    <text evidence="2">The sequence shown here is derived from an EMBL/GenBank/DDBJ whole genome shotgun (WGS) entry which is preliminary data.</text>
</comment>
<dbReference type="PANTHER" id="PTHR12558:SF13">
    <property type="entry name" value="CELL DIVISION CYCLE PROTEIN 27 HOMOLOG"/>
    <property type="match status" value="1"/>
</dbReference>
<dbReference type="InterPro" id="IPR019734">
    <property type="entry name" value="TPR_rpt"/>
</dbReference>
<feature type="repeat" description="TPR" evidence="1">
    <location>
        <begin position="34"/>
        <end position="67"/>
    </location>
</feature>
<sequence>MSTLQDVYSLHHAGRFDEAMRGYREWLAQHPDDPDAMHLLGILLHRRGENAEALSLLARAAELQPDNPELALGHATLLRQAGDAAGASMAFYRALAMDPNLGGAHVGLGQLALDRDDAKLAEEHFRIALRAGDDGHALAGLGTIMLARGELDAAVGYLTRAAEMVPDYSVIQFLLGQAFSRRDLLTFAETALNNALRLQPDLHAARTWLAEVLLKDNRPAEARLLYLGLLPVPGYEVIAQIGLADAARMEELYEQSIVHYRAALALNPKLSVPTRMLAWVLATLGRNDEVIATYDTYLKAVPDDAEMRELREDVWKLHTAAGDGTTAPAGPGETMH</sequence>
<dbReference type="Pfam" id="PF13432">
    <property type="entry name" value="TPR_16"/>
    <property type="match status" value="2"/>
</dbReference>
<proteinExistence type="predicted"/>
<dbReference type="PANTHER" id="PTHR12558">
    <property type="entry name" value="CELL DIVISION CYCLE 16,23,27"/>
    <property type="match status" value="1"/>
</dbReference>
<dbReference type="AlphaFoldDB" id="A0A4S3KGM9"/>
<evidence type="ECO:0000256" key="1">
    <source>
        <dbReference type="PROSITE-ProRule" id="PRU00339"/>
    </source>
</evidence>
<keyword evidence="3" id="KW-1185">Reference proteome</keyword>
<dbReference type="SUPFAM" id="SSF48452">
    <property type="entry name" value="TPR-like"/>
    <property type="match status" value="2"/>
</dbReference>
<gene>
    <name evidence="2" type="ORF">B1991_07640</name>
</gene>
<keyword evidence="1" id="KW-0802">TPR repeat</keyword>
<evidence type="ECO:0000313" key="2">
    <source>
        <dbReference type="EMBL" id="THD07797.1"/>
    </source>
</evidence>
<dbReference type="Pfam" id="PF14559">
    <property type="entry name" value="TPR_19"/>
    <property type="match status" value="2"/>
</dbReference>
<dbReference type="RefSeq" id="WP_168709603.1">
    <property type="nucleotide sequence ID" value="NZ_MWIO01000022.1"/>
</dbReference>
<dbReference type="InterPro" id="IPR011990">
    <property type="entry name" value="TPR-like_helical_dom_sf"/>
</dbReference>
<accession>A0A4S3KGM9</accession>
<name>A0A4S3KGM9_9GAMM</name>